<evidence type="ECO:0000313" key="8">
    <source>
        <dbReference type="Proteomes" id="UP000094385"/>
    </source>
</evidence>
<dbReference type="PANTHER" id="PTHR31845">
    <property type="entry name" value="FINGER DOMAIN PROTEIN, PUTATIVE-RELATED"/>
    <property type="match status" value="1"/>
</dbReference>
<dbReference type="GO" id="GO:0000981">
    <property type="term" value="F:DNA-binding transcription factor activity, RNA polymerase II-specific"/>
    <property type="evidence" value="ECO:0007669"/>
    <property type="project" value="TreeGrafter"/>
</dbReference>
<protein>
    <recommendedName>
        <fullName evidence="6">Xylanolytic transcriptional activator regulatory domain-containing protein</fullName>
    </recommendedName>
</protein>
<dbReference type="EMBL" id="KV454306">
    <property type="protein sequence ID" value="ODQ69037.1"/>
    <property type="molecule type" value="Genomic_DNA"/>
</dbReference>
<evidence type="ECO:0000256" key="5">
    <source>
        <dbReference type="ARBA" id="ARBA00023242"/>
    </source>
</evidence>
<dbReference type="CDD" id="cd12148">
    <property type="entry name" value="fungal_TF_MHR"/>
    <property type="match status" value="1"/>
</dbReference>
<keyword evidence="5" id="KW-0539">Nucleus</keyword>
<feature type="domain" description="Xylanolytic transcriptional activator regulatory" evidence="6">
    <location>
        <begin position="87"/>
        <end position="204"/>
    </location>
</feature>
<keyword evidence="4" id="KW-0804">Transcription</keyword>
<proteinExistence type="predicted"/>
<evidence type="ECO:0000313" key="7">
    <source>
        <dbReference type="EMBL" id="ODQ69037.1"/>
    </source>
</evidence>
<evidence type="ECO:0000256" key="3">
    <source>
        <dbReference type="ARBA" id="ARBA00023125"/>
    </source>
</evidence>
<dbReference type="GO" id="GO:0006351">
    <property type="term" value="P:DNA-templated transcription"/>
    <property type="evidence" value="ECO:0007669"/>
    <property type="project" value="InterPro"/>
</dbReference>
<evidence type="ECO:0000259" key="6">
    <source>
        <dbReference type="Pfam" id="PF04082"/>
    </source>
</evidence>
<dbReference type="AlphaFoldDB" id="A0A1E3PW39"/>
<evidence type="ECO:0000256" key="2">
    <source>
        <dbReference type="ARBA" id="ARBA00023015"/>
    </source>
</evidence>
<accession>A0A1E3PW39</accession>
<comment type="subcellular location">
    <subcellularLocation>
        <location evidence="1">Nucleus</location>
    </subcellularLocation>
</comment>
<dbReference type="OrthoDB" id="3163292at2759"/>
<dbReference type="InterPro" id="IPR051089">
    <property type="entry name" value="prtT"/>
</dbReference>
<evidence type="ECO:0000256" key="1">
    <source>
        <dbReference type="ARBA" id="ARBA00004123"/>
    </source>
</evidence>
<dbReference type="GO" id="GO:0005634">
    <property type="term" value="C:nucleus"/>
    <property type="evidence" value="ECO:0007669"/>
    <property type="project" value="UniProtKB-SubCell"/>
</dbReference>
<keyword evidence="8" id="KW-1185">Reference proteome</keyword>
<reference evidence="7 8" key="1">
    <citation type="journal article" date="2016" name="Proc. Natl. Acad. Sci. U.S.A.">
        <title>Comparative genomics of biotechnologically important yeasts.</title>
        <authorList>
            <person name="Riley R."/>
            <person name="Haridas S."/>
            <person name="Wolfe K.H."/>
            <person name="Lopes M.R."/>
            <person name="Hittinger C.T."/>
            <person name="Goeker M."/>
            <person name="Salamov A.A."/>
            <person name="Wisecaver J.H."/>
            <person name="Long T.M."/>
            <person name="Calvey C.H."/>
            <person name="Aerts A.L."/>
            <person name="Barry K.W."/>
            <person name="Choi C."/>
            <person name="Clum A."/>
            <person name="Coughlan A.Y."/>
            <person name="Deshpande S."/>
            <person name="Douglass A.P."/>
            <person name="Hanson S.J."/>
            <person name="Klenk H.-P."/>
            <person name="LaButti K.M."/>
            <person name="Lapidus A."/>
            <person name="Lindquist E.A."/>
            <person name="Lipzen A.M."/>
            <person name="Meier-Kolthoff J.P."/>
            <person name="Ohm R.A."/>
            <person name="Otillar R.P."/>
            <person name="Pangilinan J.L."/>
            <person name="Peng Y."/>
            <person name="Rokas A."/>
            <person name="Rosa C.A."/>
            <person name="Scheuner C."/>
            <person name="Sibirny A.A."/>
            <person name="Slot J.C."/>
            <person name="Stielow J.B."/>
            <person name="Sun H."/>
            <person name="Kurtzman C.P."/>
            <person name="Blackwell M."/>
            <person name="Grigoriev I.V."/>
            <person name="Jeffries T.W."/>
        </authorList>
    </citation>
    <scope>NUCLEOTIDE SEQUENCE [LARGE SCALE GENOMIC DNA]</scope>
    <source>
        <strain evidence="7 8">NRRL Y-11557</strain>
    </source>
</reference>
<sequence>MPNDTPPQITKRSRQACTACRQEPAALPSLSNSHADSQTTPFHVVDNGVDGLQEHLFCQENNTDNLTDAQISFGTTNIDQGQITLLLNHFEQYYYRHCPIIQTNTSATTLYRSSPFLFWTIIVISSRFHPTLAQLYNALVTPYRLLLGKTLAEPIANLECIQGLVLLCLWPLAVDRQSEDSSWNYCGLVTNAAVRMGLHRETTESRAASSLKLGSEAMAHAKTWMACLKPHLALGIVSSLGYRGYDKEFTATNHSP</sequence>
<keyword evidence="3" id="KW-0238">DNA-binding</keyword>
<dbReference type="Pfam" id="PF04082">
    <property type="entry name" value="Fungal_trans"/>
    <property type="match status" value="1"/>
</dbReference>
<organism evidence="7 8">
    <name type="scientific">Lipomyces starkeyi NRRL Y-11557</name>
    <dbReference type="NCBI Taxonomy" id="675824"/>
    <lineage>
        <taxon>Eukaryota</taxon>
        <taxon>Fungi</taxon>
        <taxon>Dikarya</taxon>
        <taxon>Ascomycota</taxon>
        <taxon>Saccharomycotina</taxon>
        <taxon>Lipomycetes</taxon>
        <taxon>Lipomycetales</taxon>
        <taxon>Lipomycetaceae</taxon>
        <taxon>Lipomyces</taxon>
    </lineage>
</organism>
<dbReference type="InterPro" id="IPR007219">
    <property type="entry name" value="XnlR_reg_dom"/>
</dbReference>
<name>A0A1E3PW39_LIPST</name>
<dbReference type="STRING" id="675824.A0A1E3PW39"/>
<dbReference type="GO" id="GO:0008270">
    <property type="term" value="F:zinc ion binding"/>
    <property type="evidence" value="ECO:0007669"/>
    <property type="project" value="InterPro"/>
</dbReference>
<evidence type="ECO:0000256" key="4">
    <source>
        <dbReference type="ARBA" id="ARBA00023163"/>
    </source>
</evidence>
<dbReference type="Proteomes" id="UP000094385">
    <property type="component" value="Unassembled WGS sequence"/>
</dbReference>
<keyword evidence="2" id="KW-0805">Transcription regulation</keyword>
<dbReference type="GO" id="GO:0000976">
    <property type="term" value="F:transcription cis-regulatory region binding"/>
    <property type="evidence" value="ECO:0007669"/>
    <property type="project" value="TreeGrafter"/>
</dbReference>
<dbReference type="PANTHER" id="PTHR31845:SF21">
    <property type="entry name" value="REGULATORY PROTEIN LEU3"/>
    <property type="match status" value="1"/>
</dbReference>
<gene>
    <name evidence="7" type="ORF">LIPSTDRAFT_76533</name>
</gene>